<evidence type="ECO:0000313" key="7">
    <source>
        <dbReference type="EMBL" id="PIO76756.1"/>
    </source>
</evidence>
<evidence type="ECO:0000256" key="4">
    <source>
        <dbReference type="ARBA" id="ARBA00023136"/>
    </source>
</evidence>
<protein>
    <recommendedName>
        <fullName evidence="6">Neurotransmitter-gated ion-channel ligand-binding domain-containing protein</fullName>
    </recommendedName>
</protein>
<feature type="transmembrane region" description="Helical" evidence="5">
    <location>
        <begin position="199"/>
        <end position="221"/>
    </location>
</feature>
<keyword evidence="2 5" id="KW-0812">Transmembrane</keyword>
<dbReference type="InterPro" id="IPR018000">
    <property type="entry name" value="Neurotransmitter_ion_chnl_CS"/>
</dbReference>
<evidence type="ECO:0000313" key="8">
    <source>
        <dbReference type="Proteomes" id="UP000230423"/>
    </source>
</evidence>
<dbReference type="GO" id="GO:0004888">
    <property type="term" value="F:transmembrane signaling receptor activity"/>
    <property type="evidence" value="ECO:0007669"/>
    <property type="project" value="InterPro"/>
</dbReference>
<name>A0A2G9V2Y3_TELCI</name>
<evidence type="ECO:0000259" key="6">
    <source>
        <dbReference type="Pfam" id="PF02931"/>
    </source>
</evidence>
<evidence type="ECO:0000256" key="5">
    <source>
        <dbReference type="SAM" id="Phobius"/>
    </source>
</evidence>
<dbReference type="PROSITE" id="PS00236">
    <property type="entry name" value="NEUROTR_ION_CHANNEL"/>
    <property type="match status" value="1"/>
</dbReference>
<keyword evidence="8" id="KW-1185">Reference proteome</keyword>
<dbReference type="GO" id="GO:0016020">
    <property type="term" value="C:membrane"/>
    <property type="evidence" value="ECO:0007669"/>
    <property type="project" value="UniProtKB-SubCell"/>
</dbReference>
<evidence type="ECO:0000256" key="1">
    <source>
        <dbReference type="ARBA" id="ARBA00004141"/>
    </source>
</evidence>
<keyword evidence="3 5" id="KW-1133">Transmembrane helix</keyword>
<dbReference type="SUPFAM" id="SSF90112">
    <property type="entry name" value="Neurotransmitter-gated ion-channel transmembrane pore"/>
    <property type="match status" value="1"/>
</dbReference>
<dbReference type="InterPro" id="IPR038050">
    <property type="entry name" value="Neuro_actylchol_rec"/>
</dbReference>
<dbReference type="InterPro" id="IPR006202">
    <property type="entry name" value="Neur_chan_lig-bd"/>
</dbReference>
<accession>A0A2G9V2Y3</accession>
<dbReference type="PANTHER" id="PTHR18945">
    <property type="entry name" value="NEUROTRANSMITTER GATED ION CHANNEL"/>
    <property type="match status" value="1"/>
</dbReference>
<keyword evidence="4 5" id="KW-0472">Membrane</keyword>
<dbReference type="OrthoDB" id="5866477at2759"/>
<evidence type="ECO:0000256" key="3">
    <source>
        <dbReference type="ARBA" id="ARBA00022989"/>
    </source>
</evidence>
<dbReference type="Gene3D" id="2.70.170.10">
    <property type="entry name" value="Neurotransmitter-gated ion-channel ligand-binding domain"/>
    <property type="match status" value="1"/>
</dbReference>
<feature type="transmembrane region" description="Helical" evidence="5">
    <location>
        <begin position="262"/>
        <end position="283"/>
    </location>
</feature>
<comment type="subcellular location">
    <subcellularLocation>
        <location evidence="1">Membrane</location>
        <topology evidence="1">Multi-pass membrane protein</topology>
    </subcellularLocation>
</comment>
<sequence>MRCIIEAFEEFIDKQEVLVSKLLSGYRKDLPPIYARARGNLTLANPMVVKISLRYIKLLAINEPEQTIALILEYDLVSTSCHSVSDTRDTEIQHVHVKSNGDMHHYASRVITVVCPLKIQSFPFDHQICDVGFSSNAFWSMEVKLVPAVKSLINISSVGTGEWTVGDITTGNTTTLLEDTLPSFELVYFTIHIKRSSTFYIVMLVLPSFILTFLCVIGLFWTKFDKADYLDKLALGFAAILAMCTVLEIVEQSVPKTKQLPALSLFVMVNLLLITVSISVVVIGSKSCDFVMADKLAEWSKKVVVATPLKNHADEMIGKELKL</sequence>
<feature type="transmembrane region" description="Helical" evidence="5">
    <location>
        <begin position="233"/>
        <end position="250"/>
    </location>
</feature>
<dbReference type="GO" id="GO:0005230">
    <property type="term" value="F:extracellular ligand-gated monoatomic ion channel activity"/>
    <property type="evidence" value="ECO:0007669"/>
    <property type="project" value="InterPro"/>
</dbReference>
<evidence type="ECO:0000256" key="2">
    <source>
        <dbReference type="ARBA" id="ARBA00022692"/>
    </source>
</evidence>
<dbReference type="Proteomes" id="UP000230423">
    <property type="component" value="Unassembled WGS sequence"/>
</dbReference>
<dbReference type="InterPro" id="IPR006201">
    <property type="entry name" value="Neur_channel"/>
</dbReference>
<feature type="domain" description="Neurotransmitter-gated ion-channel ligand-binding" evidence="6">
    <location>
        <begin position="90"/>
        <end position="196"/>
    </location>
</feature>
<proteinExistence type="predicted"/>
<dbReference type="Pfam" id="PF02931">
    <property type="entry name" value="Neur_chan_LBD"/>
    <property type="match status" value="1"/>
</dbReference>
<reference evidence="7 8" key="1">
    <citation type="submission" date="2015-09" db="EMBL/GenBank/DDBJ databases">
        <title>Draft genome of the parasitic nematode Teladorsagia circumcincta isolate WARC Sus (inbred).</title>
        <authorList>
            <person name="Mitreva M."/>
        </authorList>
    </citation>
    <scope>NUCLEOTIDE SEQUENCE [LARGE SCALE GENOMIC DNA]</scope>
    <source>
        <strain evidence="7 8">S</strain>
    </source>
</reference>
<dbReference type="SUPFAM" id="SSF63712">
    <property type="entry name" value="Nicotinic receptor ligand binding domain-like"/>
    <property type="match status" value="1"/>
</dbReference>
<organism evidence="7 8">
    <name type="scientific">Teladorsagia circumcincta</name>
    <name type="common">Brown stomach worm</name>
    <name type="synonym">Ostertagia circumcincta</name>
    <dbReference type="NCBI Taxonomy" id="45464"/>
    <lineage>
        <taxon>Eukaryota</taxon>
        <taxon>Metazoa</taxon>
        <taxon>Ecdysozoa</taxon>
        <taxon>Nematoda</taxon>
        <taxon>Chromadorea</taxon>
        <taxon>Rhabditida</taxon>
        <taxon>Rhabditina</taxon>
        <taxon>Rhabditomorpha</taxon>
        <taxon>Strongyloidea</taxon>
        <taxon>Trichostrongylidae</taxon>
        <taxon>Teladorsagia</taxon>
    </lineage>
</organism>
<dbReference type="AlphaFoldDB" id="A0A2G9V2Y3"/>
<dbReference type="InterPro" id="IPR036719">
    <property type="entry name" value="Neuro-gated_channel_TM_sf"/>
</dbReference>
<dbReference type="InterPro" id="IPR036734">
    <property type="entry name" value="Neur_chan_lig-bd_sf"/>
</dbReference>
<dbReference type="Gene3D" id="1.20.58.390">
    <property type="entry name" value="Neurotransmitter-gated ion-channel transmembrane domain"/>
    <property type="match status" value="1"/>
</dbReference>
<dbReference type="EMBL" id="KZ345032">
    <property type="protein sequence ID" value="PIO76756.1"/>
    <property type="molecule type" value="Genomic_DNA"/>
</dbReference>
<gene>
    <name evidence="7" type="ORF">TELCIR_01177</name>
</gene>